<organism evidence="5 6">
    <name type="scientific">Pedobacter steynii</name>
    <dbReference type="NCBI Taxonomy" id="430522"/>
    <lineage>
        <taxon>Bacteria</taxon>
        <taxon>Pseudomonadati</taxon>
        <taxon>Bacteroidota</taxon>
        <taxon>Sphingobacteriia</taxon>
        <taxon>Sphingobacteriales</taxon>
        <taxon>Sphingobacteriaceae</taxon>
        <taxon>Pedobacter</taxon>
    </lineage>
</organism>
<accession>A0A1G9K877</accession>
<evidence type="ECO:0000313" key="5">
    <source>
        <dbReference type="EMBL" id="SDL45839.1"/>
    </source>
</evidence>
<keyword evidence="2" id="KW-0812">Transmembrane</keyword>
<dbReference type="Proteomes" id="UP000183200">
    <property type="component" value="Unassembled WGS sequence"/>
</dbReference>
<dbReference type="InterPro" id="IPR032508">
    <property type="entry name" value="FecR_C"/>
</dbReference>
<dbReference type="Gene3D" id="3.55.50.30">
    <property type="match status" value="1"/>
</dbReference>
<keyword evidence="2" id="KW-0472">Membrane</keyword>
<dbReference type="InterPro" id="IPR012373">
    <property type="entry name" value="Ferrdict_sens_TM"/>
</dbReference>
<dbReference type="Pfam" id="PF04773">
    <property type="entry name" value="FecR"/>
    <property type="match status" value="1"/>
</dbReference>
<dbReference type="OrthoDB" id="743564at2"/>
<dbReference type="Gene3D" id="2.60.120.1440">
    <property type="match status" value="1"/>
</dbReference>
<feature type="domain" description="Protein FecR C-terminal" evidence="4">
    <location>
        <begin position="305"/>
        <end position="371"/>
    </location>
</feature>
<dbReference type="Pfam" id="PF16344">
    <property type="entry name" value="FecR_C"/>
    <property type="match status" value="1"/>
</dbReference>
<dbReference type="RefSeq" id="WP_074604525.1">
    <property type="nucleotide sequence ID" value="NZ_FNGY01000001.1"/>
</dbReference>
<feature type="region of interest" description="Disordered" evidence="1">
    <location>
        <begin position="150"/>
        <end position="175"/>
    </location>
</feature>
<sequence>MSNEELIVLAKKIETGTASSQELLLYISACESFQKQMISLDEIDSEVAELQQAGLKKFWAKQNEEKAKVLPIWWCIAAAAVAALVIFGVSLFYYSKKADDVEQFSNVIPSLAPGKNTATLKLGNGKTIQLSDAKTGLVLGSDDLQYNDGTRVESKSVSEEETSQNKDVETLTASTPRGGTYQVTLSDGTHVWLNADSKLLFPSKFTGNSRIVTLVGEGYFEVAHNKAKPFKVRTAGQELEVLGTHFNVNAYTDELSTRTTLLTGSVKVNNNIVLLPGDQAMLSNGVTRVSRVDVDEVVAWKNGFFVFKGSNLGEVMRQLSRWYNLDVDFAGPVPKRTFNGKVYRNMNLNDVLEVLSFSKVKFKITGRRMTIYP</sequence>
<reference evidence="6" key="1">
    <citation type="submission" date="2016-10" db="EMBL/GenBank/DDBJ databases">
        <authorList>
            <person name="Varghese N."/>
            <person name="Submissions S."/>
        </authorList>
    </citation>
    <scope>NUCLEOTIDE SEQUENCE [LARGE SCALE GENOMIC DNA]</scope>
    <source>
        <strain evidence="6">DSM 19110</strain>
    </source>
</reference>
<feature type="domain" description="FecR protein" evidence="3">
    <location>
        <begin position="173"/>
        <end position="267"/>
    </location>
</feature>
<evidence type="ECO:0000259" key="4">
    <source>
        <dbReference type="Pfam" id="PF16344"/>
    </source>
</evidence>
<evidence type="ECO:0000313" key="6">
    <source>
        <dbReference type="Proteomes" id="UP000183200"/>
    </source>
</evidence>
<gene>
    <name evidence="5" type="ORF">SAMN05421820_101497</name>
</gene>
<evidence type="ECO:0000256" key="2">
    <source>
        <dbReference type="SAM" id="Phobius"/>
    </source>
</evidence>
<keyword evidence="6" id="KW-1185">Reference proteome</keyword>
<protein>
    <submittedName>
        <fullName evidence="5">FecR protein</fullName>
    </submittedName>
</protein>
<dbReference type="AlphaFoldDB" id="A0A1G9K877"/>
<feature type="compositionally biased region" description="Basic and acidic residues" evidence="1">
    <location>
        <begin position="150"/>
        <end position="169"/>
    </location>
</feature>
<name>A0A1G9K877_9SPHI</name>
<evidence type="ECO:0000259" key="3">
    <source>
        <dbReference type="Pfam" id="PF04773"/>
    </source>
</evidence>
<keyword evidence="2" id="KW-1133">Transmembrane helix</keyword>
<dbReference type="PANTHER" id="PTHR30273:SF2">
    <property type="entry name" value="PROTEIN FECR"/>
    <property type="match status" value="1"/>
</dbReference>
<dbReference type="EMBL" id="FNGY01000001">
    <property type="protein sequence ID" value="SDL45839.1"/>
    <property type="molecule type" value="Genomic_DNA"/>
</dbReference>
<feature type="transmembrane region" description="Helical" evidence="2">
    <location>
        <begin position="71"/>
        <end position="94"/>
    </location>
</feature>
<evidence type="ECO:0000256" key="1">
    <source>
        <dbReference type="SAM" id="MobiDB-lite"/>
    </source>
</evidence>
<proteinExistence type="predicted"/>
<dbReference type="GO" id="GO:0016989">
    <property type="term" value="F:sigma factor antagonist activity"/>
    <property type="evidence" value="ECO:0007669"/>
    <property type="project" value="TreeGrafter"/>
</dbReference>
<dbReference type="PANTHER" id="PTHR30273">
    <property type="entry name" value="PERIPLASMIC SIGNAL SENSOR AND SIGMA FACTOR ACTIVATOR FECR-RELATED"/>
    <property type="match status" value="1"/>
</dbReference>
<dbReference type="InterPro" id="IPR006860">
    <property type="entry name" value="FecR"/>
</dbReference>